<evidence type="ECO:0000313" key="13">
    <source>
        <dbReference type="EMBL" id="MFC3883565.1"/>
    </source>
</evidence>
<dbReference type="PROSITE" id="PS00137">
    <property type="entry name" value="SUBTILASE_HIS"/>
    <property type="match status" value="1"/>
</dbReference>
<evidence type="ECO:0000313" key="14">
    <source>
        <dbReference type="Proteomes" id="UP001595752"/>
    </source>
</evidence>
<feature type="active site" description="Charge relay system" evidence="9">
    <location>
        <position position="234"/>
    </location>
</feature>
<dbReference type="InterPro" id="IPR036852">
    <property type="entry name" value="Peptidase_S8/S53_dom_sf"/>
</dbReference>
<comment type="similarity">
    <text evidence="3 9 10">Belongs to the peptidase S8 family.</text>
</comment>
<dbReference type="PROSITE" id="PS00136">
    <property type="entry name" value="SUBTILASE_ASP"/>
    <property type="match status" value="1"/>
</dbReference>
<evidence type="ECO:0000256" key="5">
    <source>
        <dbReference type="ARBA" id="ARBA00022670"/>
    </source>
</evidence>
<gene>
    <name evidence="13" type="ORF">ACFOU2_08605</name>
</gene>
<comment type="subcellular location">
    <subcellularLocation>
        <location evidence="2">Secreted</location>
    </subcellularLocation>
</comment>
<organism evidence="13 14">
    <name type="scientific">Bacillus songklensis</name>
    <dbReference type="NCBI Taxonomy" id="1069116"/>
    <lineage>
        <taxon>Bacteria</taxon>
        <taxon>Bacillati</taxon>
        <taxon>Bacillota</taxon>
        <taxon>Bacilli</taxon>
        <taxon>Bacillales</taxon>
        <taxon>Bacillaceae</taxon>
        <taxon>Bacillus</taxon>
    </lineage>
</organism>
<dbReference type="EC" id="3.4.-.-" evidence="13"/>
<dbReference type="RefSeq" id="WP_377914155.1">
    <property type="nucleotide sequence ID" value="NZ_JBHRZT010000032.1"/>
</dbReference>
<dbReference type="GO" id="GO:0016787">
    <property type="term" value="F:hydrolase activity"/>
    <property type="evidence" value="ECO:0007669"/>
    <property type="project" value="UniProtKB-KW"/>
</dbReference>
<evidence type="ECO:0000259" key="12">
    <source>
        <dbReference type="Pfam" id="PF22148"/>
    </source>
</evidence>
<dbReference type="Pfam" id="PF00082">
    <property type="entry name" value="Peptidase_S8"/>
    <property type="match status" value="1"/>
</dbReference>
<dbReference type="PROSITE" id="PS51892">
    <property type="entry name" value="SUBTILASE"/>
    <property type="match status" value="1"/>
</dbReference>
<evidence type="ECO:0000256" key="2">
    <source>
        <dbReference type="ARBA" id="ARBA00004613"/>
    </source>
</evidence>
<dbReference type="InterPro" id="IPR050131">
    <property type="entry name" value="Peptidase_S8_subtilisin-like"/>
</dbReference>
<keyword evidence="7 9" id="KW-0720">Serine protease</keyword>
<dbReference type="InterPro" id="IPR015500">
    <property type="entry name" value="Peptidase_S8_subtilisin-rel"/>
</dbReference>
<evidence type="ECO:0000256" key="4">
    <source>
        <dbReference type="ARBA" id="ARBA00022525"/>
    </source>
</evidence>
<dbReference type="InterPro" id="IPR034084">
    <property type="entry name" value="Thermitase-like_dom"/>
</dbReference>
<comment type="cofactor">
    <cofactor evidence="1">
        <name>Ca(2+)</name>
        <dbReference type="ChEBI" id="CHEBI:29108"/>
    </cofactor>
</comment>
<keyword evidence="4" id="KW-0964">Secreted</keyword>
<dbReference type="PRINTS" id="PR00723">
    <property type="entry name" value="SUBTILISIN"/>
</dbReference>
<evidence type="ECO:0000256" key="8">
    <source>
        <dbReference type="ARBA" id="ARBA00022837"/>
    </source>
</evidence>
<evidence type="ECO:0000256" key="3">
    <source>
        <dbReference type="ARBA" id="ARBA00011073"/>
    </source>
</evidence>
<feature type="domain" description="Peptidase S8/S53" evidence="11">
    <location>
        <begin position="193"/>
        <end position="436"/>
    </location>
</feature>
<dbReference type="PANTHER" id="PTHR43806">
    <property type="entry name" value="PEPTIDASE S8"/>
    <property type="match status" value="1"/>
</dbReference>
<dbReference type="InterPro" id="IPR000209">
    <property type="entry name" value="Peptidase_S8/S53_dom"/>
</dbReference>
<comment type="caution">
    <text evidence="13">The sequence shown here is derived from an EMBL/GenBank/DDBJ whole genome shotgun (WGS) entry which is preliminary data.</text>
</comment>
<keyword evidence="5 9" id="KW-0645">Protease</keyword>
<dbReference type="SUPFAM" id="SSF52743">
    <property type="entry name" value="Subtilisin-like"/>
    <property type="match status" value="1"/>
</dbReference>
<sequence length="469" mass="51891">MRKRYIMGIVTFLLAFGILTTTHLHRQDGDQATHVQNNRVKTQRLKAQNITAGSPELLKVNMIRMNDATVERLNNHPTVHIIDHNGRDKSHYYKNEVTVKFKIRPNDTEIVKITRDIDGKLIKRLDSACIFRSNSQSTSELIQHFEKSENVVYAEPHYILLQNEVNDQFYQRYQWNLPAIDAETGWELTQGAKNVKIAVVDTGVDLEHPDLARRLLKGYNVLANNDRPDDDNGHGTHVAGIIASETNNGQGVAGITWYNPIMPVKAMNEKGYGSSFDIAKGIRWAVDNGADVINLSLGNYQPSSILKEAIDYAYSKNVIVVAASGNDNSNQPSFPAAFPQVLSVGAVGWDGRRAPFSNYGTYMDVAAPGVSIASTYPGGQYAALSGTSMAAPHVTALAGLIRSLNPGLPNTEVMNIIIRTTRDAGQPGPDVYYGSGVVDIAGALRLANQENHPDRKKNEWNWFNFFSNR</sequence>
<dbReference type="EMBL" id="JBHRZT010000032">
    <property type="protein sequence ID" value="MFC3883565.1"/>
    <property type="molecule type" value="Genomic_DNA"/>
</dbReference>
<dbReference type="PROSITE" id="PS00138">
    <property type="entry name" value="SUBTILASE_SER"/>
    <property type="match status" value="1"/>
</dbReference>
<accession>A0ABV8B147</accession>
<keyword evidence="8" id="KW-0106">Calcium</keyword>
<reference evidence="14" key="1">
    <citation type="journal article" date="2019" name="Int. J. Syst. Evol. Microbiol.">
        <title>The Global Catalogue of Microorganisms (GCM) 10K type strain sequencing project: providing services to taxonomists for standard genome sequencing and annotation.</title>
        <authorList>
            <consortium name="The Broad Institute Genomics Platform"/>
            <consortium name="The Broad Institute Genome Sequencing Center for Infectious Disease"/>
            <person name="Wu L."/>
            <person name="Ma J."/>
        </authorList>
    </citation>
    <scope>NUCLEOTIDE SEQUENCE [LARGE SCALE GENOMIC DNA]</scope>
    <source>
        <strain evidence="14">CCUG 61889</strain>
    </source>
</reference>
<evidence type="ECO:0000256" key="10">
    <source>
        <dbReference type="RuleBase" id="RU003355"/>
    </source>
</evidence>
<name>A0ABV8B147_9BACI</name>
<feature type="active site" description="Charge relay system" evidence="9">
    <location>
        <position position="201"/>
    </location>
</feature>
<dbReference type="InterPro" id="IPR023827">
    <property type="entry name" value="Peptidase_S8_Asp-AS"/>
</dbReference>
<dbReference type="InterPro" id="IPR023828">
    <property type="entry name" value="Peptidase_S8_Ser-AS"/>
</dbReference>
<evidence type="ECO:0000256" key="7">
    <source>
        <dbReference type="ARBA" id="ARBA00022825"/>
    </source>
</evidence>
<dbReference type="CDD" id="cd07484">
    <property type="entry name" value="Peptidases_S8_Thermitase_like"/>
    <property type="match status" value="1"/>
</dbReference>
<evidence type="ECO:0000256" key="1">
    <source>
        <dbReference type="ARBA" id="ARBA00001913"/>
    </source>
</evidence>
<dbReference type="Pfam" id="PF22148">
    <property type="entry name" value="Fervidolysin_NPro-like"/>
    <property type="match status" value="1"/>
</dbReference>
<feature type="active site" description="Charge relay system" evidence="9">
    <location>
        <position position="388"/>
    </location>
</feature>
<evidence type="ECO:0000256" key="6">
    <source>
        <dbReference type="ARBA" id="ARBA00022801"/>
    </source>
</evidence>
<evidence type="ECO:0000256" key="9">
    <source>
        <dbReference type="PROSITE-ProRule" id="PRU01240"/>
    </source>
</evidence>
<dbReference type="PANTHER" id="PTHR43806:SF11">
    <property type="entry name" value="CEREVISIN-RELATED"/>
    <property type="match status" value="1"/>
</dbReference>
<dbReference type="InterPro" id="IPR022398">
    <property type="entry name" value="Peptidase_S8_His-AS"/>
</dbReference>
<evidence type="ECO:0000259" key="11">
    <source>
        <dbReference type="Pfam" id="PF00082"/>
    </source>
</evidence>
<feature type="domain" description="Fervidolysin-like N-terminal prodomain" evidence="12">
    <location>
        <begin position="87"/>
        <end position="157"/>
    </location>
</feature>
<protein>
    <submittedName>
        <fullName evidence="13">S8 family peptidase</fullName>
        <ecNumber evidence="13">3.4.-.-</ecNumber>
    </submittedName>
</protein>
<dbReference type="Gene3D" id="3.40.50.200">
    <property type="entry name" value="Peptidase S8/S53 domain"/>
    <property type="match status" value="1"/>
</dbReference>
<keyword evidence="14" id="KW-1185">Reference proteome</keyword>
<dbReference type="Proteomes" id="UP001595752">
    <property type="component" value="Unassembled WGS sequence"/>
</dbReference>
<dbReference type="InterPro" id="IPR054399">
    <property type="entry name" value="Fervidolysin-like_N_prodom"/>
</dbReference>
<proteinExistence type="inferred from homology"/>
<keyword evidence="6 9" id="KW-0378">Hydrolase</keyword>